<keyword evidence="2" id="KW-0238">DNA-binding</keyword>
<dbReference type="PRINTS" id="PR00032">
    <property type="entry name" value="HTHARAC"/>
</dbReference>
<sequence length="290" mass="34145">MLQFFSPPLPSLIAVGEDTYKIGETHSTRFNIGLFDLLIVTKGCLFMGENNQEYVVEEGMSLILYPDGHHFSTYPCKQETHFYWFHFNPSQWSVVNESQTNNTNHKDFLELKLHPFKEHRFPITLQKLSKLQNWDHFKHICEQILKVNSEVRPSWEWQQQLQFQQLLQELSSLNQLEKSSQSVVIAEEAASFIKKNFTRKIGYKELGQELSFHPNHISRCMMEVLGYSPIEYLNKTRLDHAKLLLVSKQWSVEKISEECGFSQFAYFSRLFKKHEGIAPSKFRKKYLGKK</sequence>
<dbReference type="SUPFAM" id="SSF46689">
    <property type="entry name" value="Homeodomain-like"/>
    <property type="match status" value="1"/>
</dbReference>
<dbReference type="Gene3D" id="1.10.10.60">
    <property type="entry name" value="Homeodomain-like"/>
    <property type="match status" value="2"/>
</dbReference>
<dbReference type="InterPro" id="IPR020449">
    <property type="entry name" value="Tscrpt_reg_AraC-type_HTH"/>
</dbReference>
<comment type="caution">
    <text evidence="5">The sequence shown here is derived from an EMBL/GenBank/DDBJ whole genome shotgun (WGS) entry which is preliminary data.</text>
</comment>
<evidence type="ECO:0000256" key="1">
    <source>
        <dbReference type="ARBA" id="ARBA00023015"/>
    </source>
</evidence>
<dbReference type="RefSeq" id="WP_204501304.1">
    <property type="nucleotide sequence ID" value="NZ_JAFBDR010000020.1"/>
</dbReference>
<dbReference type="InterPro" id="IPR009057">
    <property type="entry name" value="Homeodomain-like_sf"/>
</dbReference>
<dbReference type="Proteomes" id="UP001296943">
    <property type="component" value="Unassembled WGS sequence"/>
</dbReference>
<dbReference type="PANTHER" id="PTHR43280:SF30">
    <property type="entry name" value="MMSAB OPERON REGULATORY PROTEIN"/>
    <property type="match status" value="1"/>
</dbReference>
<evidence type="ECO:0000313" key="6">
    <source>
        <dbReference type="Proteomes" id="UP001296943"/>
    </source>
</evidence>
<protein>
    <submittedName>
        <fullName evidence="5">YesN/AraC family two-component response regulator</fullName>
    </submittedName>
</protein>
<reference evidence="5 6" key="1">
    <citation type="submission" date="2021-01" db="EMBL/GenBank/DDBJ databases">
        <title>Genomic Encyclopedia of Type Strains, Phase IV (KMG-IV): sequencing the most valuable type-strain genomes for metagenomic binning, comparative biology and taxonomic classification.</title>
        <authorList>
            <person name="Goeker M."/>
        </authorList>
    </citation>
    <scope>NUCLEOTIDE SEQUENCE [LARGE SCALE GENOMIC DNA]</scope>
    <source>
        <strain evidence="5 6">DSM 23711</strain>
    </source>
</reference>
<feature type="domain" description="HTH araC/xylS-type" evidence="4">
    <location>
        <begin position="187"/>
        <end position="285"/>
    </location>
</feature>
<evidence type="ECO:0000313" key="5">
    <source>
        <dbReference type="EMBL" id="MBM7572711.1"/>
    </source>
</evidence>
<dbReference type="SMART" id="SM00342">
    <property type="entry name" value="HTH_ARAC"/>
    <property type="match status" value="1"/>
</dbReference>
<gene>
    <name evidence="5" type="ORF">JOC48_003242</name>
</gene>
<keyword evidence="3" id="KW-0804">Transcription</keyword>
<dbReference type="InterPro" id="IPR037923">
    <property type="entry name" value="HTH-like"/>
</dbReference>
<evidence type="ECO:0000256" key="3">
    <source>
        <dbReference type="ARBA" id="ARBA00023163"/>
    </source>
</evidence>
<dbReference type="SUPFAM" id="SSF51215">
    <property type="entry name" value="Regulatory protein AraC"/>
    <property type="match status" value="1"/>
</dbReference>
<keyword evidence="6" id="KW-1185">Reference proteome</keyword>
<dbReference type="PROSITE" id="PS01124">
    <property type="entry name" value="HTH_ARAC_FAMILY_2"/>
    <property type="match status" value="1"/>
</dbReference>
<dbReference type="PANTHER" id="PTHR43280">
    <property type="entry name" value="ARAC-FAMILY TRANSCRIPTIONAL REGULATOR"/>
    <property type="match status" value="1"/>
</dbReference>
<dbReference type="InterPro" id="IPR018062">
    <property type="entry name" value="HTH_AraC-typ_CS"/>
</dbReference>
<keyword evidence="1" id="KW-0805">Transcription regulation</keyword>
<organism evidence="5 6">
    <name type="scientific">Aquibacillus albus</name>
    <dbReference type="NCBI Taxonomy" id="1168171"/>
    <lineage>
        <taxon>Bacteria</taxon>
        <taxon>Bacillati</taxon>
        <taxon>Bacillota</taxon>
        <taxon>Bacilli</taxon>
        <taxon>Bacillales</taxon>
        <taxon>Bacillaceae</taxon>
        <taxon>Aquibacillus</taxon>
    </lineage>
</organism>
<proteinExistence type="predicted"/>
<dbReference type="PROSITE" id="PS00041">
    <property type="entry name" value="HTH_ARAC_FAMILY_1"/>
    <property type="match status" value="1"/>
</dbReference>
<evidence type="ECO:0000256" key="2">
    <source>
        <dbReference type="ARBA" id="ARBA00023125"/>
    </source>
</evidence>
<name>A0ABS2N3J2_9BACI</name>
<dbReference type="EMBL" id="JAFBDR010000020">
    <property type="protein sequence ID" value="MBM7572711.1"/>
    <property type="molecule type" value="Genomic_DNA"/>
</dbReference>
<accession>A0ABS2N3J2</accession>
<evidence type="ECO:0000259" key="4">
    <source>
        <dbReference type="PROSITE" id="PS01124"/>
    </source>
</evidence>
<dbReference type="InterPro" id="IPR018060">
    <property type="entry name" value="HTH_AraC"/>
</dbReference>
<dbReference type="Pfam" id="PF12833">
    <property type="entry name" value="HTH_18"/>
    <property type="match status" value="1"/>
</dbReference>